<feature type="repeat" description="Lumazine-binding" evidence="11">
    <location>
        <begin position="1"/>
        <end position="92"/>
    </location>
</feature>
<evidence type="ECO:0000256" key="7">
    <source>
        <dbReference type="ARBA" id="ARBA00022619"/>
    </source>
</evidence>
<dbReference type="PIRSF" id="PIRSF000498">
    <property type="entry name" value="Riboflavin_syn_A"/>
    <property type="match status" value="1"/>
</dbReference>
<evidence type="ECO:0000256" key="10">
    <source>
        <dbReference type="NCBIfam" id="TIGR00187"/>
    </source>
</evidence>
<evidence type="ECO:0000256" key="8">
    <source>
        <dbReference type="ARBA" id="ARBA00022679"/>
    </source>
</evidence>
<dbReference type="RefSeq" id="WP_091050971.1">
    <property type="nucleotide sequence ID" value="NZ_FNGF01000004.1"/>
</dbReference>
<proteinExistence type="predicted"/>
<evidence type="ECO:0000256" key="5">
    <source>
        <dbReference type="ARBA" id="ARBA00012827"/>
    </source>
</evidence>
<gene>
    <name evidence="13" type="ORF">SAMN05216298_3210</name>
</gene>
<evidence type="ECO:0000256" key="1">
    <source>
        <dbReference type="ARBA" id="ARBA00000968"/>
    </source>
</evidence>
<protein>
    <recommendedName>
        <fullName evidence="6 10">Riboflavin synthase</fullName>
        <ecNumber evidence="5 10">2.5.1.9</ecNumber>
    </recommendedName>
</protein>
<dbReference type="PANTHER" id="PTHR21098:SF12">
    <property type="entry name" value="RIBOFLAVIN SYNTHASE"/>
    <property type="match status" value="1"/>
</dbReference>
<evidence type="ECO:0000256" key="4">
    <source>
        <dbReference type="ARBA" id="ARBA00011233"/>
    </source>
</evidence>
<dbReference type="PROSITE" id="PS51177">
    <property type="entry name" value="LUMAZINE_BIND"/>
    <property type="match status" value="2"/>
</dbReference>
<feature type="domain" description="Lumazine-binding" evidence="12">
    <location>
        <begin position="93"/>
        <end position="189"/>
    </location>
</feature>
<dbReference type="STRING" id="380244.SAMN05216298_3210"/>
<evidence type="ECO:0000256" key="2">
    <source>
        <dbReference type="ARBA" id="ARBA00002803"/>
    </source>
</evidence>
<dbReference type="NCBIfam" id="NF009566">
    <property type="entry name" value="PRK13020.1"/>
    <property type="match status" value="1"/>
</dbReference>
<comment type="pathway">
    <text evidence="3">Cofactor biosynthesis; riboflavin biosynthesis; riboflavin from 2-hydroxy-3-oxobutyl phosphate and 5-amino-6-(D-ribitylamino)uracil: step 2/2.</text>
</comment>
<dbReference type="InterPro" id="IPR001783">
    <property type="entry name" value="Lumazine-bd"/>
</dbReference>
<dbReference type="SUPFAM" id="SSF63380">
    <property type="entry name" value="Riboflavin synthase domain-like"/>
    <property type="match status" value="2"/>
</dbReference>
<dbReference type="AlphaFoldDB" id="A0A1G9IG49"/>
<dbReference type="Pfam" id="PF00677">
    <property type="entry name" value="Lum_binding"/>
    <property type="match status" value="2"/>
</dbReference>
<keyword evidence="9" id="KW-0677">Repeat</keyword>
<dbReference type="OrthoDB" id="9788537at2"/>
<evidence type="ECO:0000313" key="13">
    <source>
        <dbReference type="EMBL" id="SDL23793.1"/>
    </source>
</evidence>
<evidence type="ECO:0000256" key="11">
    <source>
        <dbReference type="PROSITE-ProRule" id="PRU00524"/>
    </source>
</evidence>
<feature type="domain" description="Lumazine-binding" evidence="12">
    <location>
        <begin position="1"/>
        <end position="92"/>
    </location>
</feature>
<keyword evidence="8" id="KW-0808">Transferase</keyword>
<dbReference type="GO" id="GO:0009231">
    <property type="term" value="P:riboflavin biosynthetic process"/>
    <property type="evidence" value="ECO:0007669"/>
    <property type="project" value="UniProtKB-KW"/>
</dbReference>
<dbReference type="EC" id="2.5.1.9" evidence="5 10"/>
<comment type="subunit">
    <text evidence="4">Homotrimer.</text>
</comment>
<dbReference type="PANTHER" id="PTHR21098">
    <property type="entry name" value="RIBOFLAVIN SYNTHASE ALPHA CHAIN"/>
    <property type="match status" value="1"/>
</dbReference>
<name>A0A1G9IG49_9ACTN</name>
<dbReference type="FunFam" id="2.40.30.20:FF:000003">
    <property type="entry name" value="Riboflavin synthase, alpha subunit"/>
    <property type="match status" value="1"/>
</dbReference>
<dbReference type="NCBIfam" id="NF006767">
    <property type="entry name" value="PRK09289.1"/>
    <property type="match status" value="1"/>
</dbReference>
<evidence type="ECO:0000259" key="12">
    <source>
        <dbReference type="PROSITE" id="PS51177"/>
    </source>
</evidence>
<keyword evidence="7" id="KW-0686">Riboflavin biosynthesis</keyword>
<dbReference type="GO" id="GO:0004746">
    <property type="term" value="F:riboflavin synthase activity"/>
    <property type="evidence" value="ECO:0007669"/>
    <property type="project" value="UniProtKB-UniRule"/>
</dbReference>
<dbReference type="Proteomes" id="UP000198662">
    <property type="component" value="Unassembled WGS sequence"/>
</dbReference>
<accession>A0A1G9IG49</accession>
<dbReference type="EMBL" id="FNGF01000004">
    <property type="protein sequence ID" value="SDL23793.1"/>
    <property type="molecule type" value="Genomic_DNA"/>
</dbReference>
<evidence type="ECO:0000256" key="9">
    <source>
        <dbReference type="ARBA" id="ARBA00022737"/>
    </source>
</evidence>
<evidence type="ECO:0000256" key="6">
    <source>
        <dbReference type="ARBA" id="ARBA00013950"/>
    </source>
</evidence>
<evidence type="ECO:0000256" key="3">
    <source>
        <dbReference type="ARBA" id="ARBA00004887"/>
    </source>
</evidence>
<dbReference type="Gene3D" id="2.40.30.20">
    <property type="match status" value="2"/>
</dbReference>
<feature type="repeat" description="Lumazine-binding" evidence="11">
    <location>
        <begin position="93"/>
        <end position="189"/>
    </location>
</feature>
<dbReference type="InterPro" id="IPR023366">
    <property type="entry name" value="ATP_synth_asu-like_sf"/>
</dbReference>
<evidence type="ECO:0000313" key="14">
    <source>
        <dbReference type="Proteomes" id="UP000198662"/>
    </source>
</evidence>
<reference evidence="14" key="1">
    <citation type="submission" date="2016-10" db="EMBL/GenBank/DDBJ databases">
        <authorList>
            <person name="Varghese N."/>
            <person name="Submissions S."/>
        </authorList>
    </citation>
    <scope>NUCLEOTIDE SEQUENCE [LARGE SCALE GENOMIC DNA]</scope>
    <source>
        <strain evidence="14">CGMCC 4.3147</strain>
    </source>
</reference>
<sequence length="196" mass="20684">MFTGIVEELGEVVKAGEAFLAVRGPLVTSDAGLGDSISVNGVCLTVVQVDGDVFTADVMAETYRRTAIGDLREGDRVNLERAATLTTRLGGHLVQGHVDGVAHIVKRTPAAEWEEVTFRLPAGLAKYVVEKGSITVDGTSLTVAHIDGDEFTVGLIPTTLDATTLGRKQVGDPVHIETDVVAKHVEKLLESAGGNR</sequence>
<comment type="function">
    <text evidence="2">Catalyzes the dismutation of two molecules of 6,7-dimethyl-8-ribityllumazine, resulting in the formation of riboflavin and 5-amino-6-(D-ribitylamino)uracil.</text>
</comment>
<dbReference type="InterPro" id="IPR017938">
    <property type="entry name" value="Riboflavin_synthase-like_b-brl"/>
</dbReference>
<dbReference type="NCBIfam" id="TIGR00187">
    <property type="entry name" value="ribE"/>
    <property type="match status" value="1"/>
</dbReference>
<comment type="catalytic activity">
    <reaction evidence="1">
        <text>2 6,7-dimethyl-8-(1-D-ribityl)lumazine + H(+) = 5-amino-6-(D-ribitylamino)uracil + riboflavin</text>
        <dbReference type="Rhea" id="RHEA:20772"/>
        <dbReference type="ChEBI" id="CHEBI:15378"/>
        <dbReference type="ChEBI" id="CHEBI:15934"/>
        <dbReference type="ChEBI" id="CHEBI:57986"/>
        <dbReference type="ChEBI" id="CHEBI:58201"/>
        <dbReference type="EC" id="2.5.1.9"/>
    </reaction>
</comment>
<organism evidence="13 14">
    <name type="scientific">Glycomyces sambucus</name>
    <dbReference type="NCBI Taxonomy" id="380244"/>
    <lineage>
        <taxon>Bacteria</taxon>
        <taxon>Bacillati</taxon>
        <taxon>Actinomycetota</taxon>
        <taxon>Actinomycetes</taxon>
        <taxon>Glycomycetales</taxon>
        <taxon>Glycomycetaceae</taxon>
        <taxon>Glycomyces</taxon>
    </lineage>
</organism>
<dbReference type="InterPro" id="IPR026017">
    <property type="entry name" value="Lumazine-bd_dom"/>
</dbReference>
<dbReference type="FunFam" id="2.40.30.20:FF:000004">
    <property type="entry name" value="Riboflavin synthase, alpha subunit"/>
    <property type="match status" value="1"/>
</dbReference>
<keyword evidence="14" id="KW-1185">Reference proteome</keyword>
<dbReference type="CDD" id="cd00402">
    <property type="entry name" value="Riboflavin_synthase_like"/>
    <property type="match status" value="1"/>
</dbReference>